<dbReference type="InterPro" id="IPR000262">
    <property type="entry name" value="FMN-dep_DH"/>
</dbReference>
<feature type="binding site" evidence="11">
    <location>
        <begin position="366"/>
        <end position="367"/>
    </location>
    <ligand>
        <name>FMN</name>
        <dbReference type="ChEBI" id="CHEBI:58210"/>
    </ligand>
</feature>
<comment type="cofactor">
    <cofactor evidence="11">
        <name>NADPH</name>
        <dbReference type="ChEBI" id="CHEBI:57783"/>
    </cofactor>
</comment>
<feature type="binding site" evidence="11">
    <location>
        <begin position="345"/>
        <end position="347"/>
    </location>
    <ligand>
        <name>FMN</name>
        <dbReference type="ChEBI" id="CHEBI:58210"/>
    </ligand>
</feature>
<feature type="binding site" evidence="11">
    <location>
        <begin position="136"/>
        <end position="138"/>
    </location>
    <ligand>
        <name>substrate</name>
    </ligand>
</feature>
<comment type="cofactor">
    <cofactor evidence="1 11">
        <name>FMN</name>
        <dbReference type="ChEBI" id="CHEBI:58210"/>
    </cofactor>
</comment>
<feature type="binding site" evidence="11">
    <location>
        <position position="195"/>
    </location>
    <ligand>
        <name>substrate</name>
    </ligand>
</feature>
<comment type="caution">
    <text evidence="11">Lacks conserved residue(s) required for the propagation of feature annotation.</text>
</comment>
<protein>
    <recommendedName>
        <fullName evidence="11">Isopentenyl-diphosphate delta-isomerase</fullName>
        <shortName evidence="11">IPP isomerase</shortName>
        <ecNumber evidence="11">5.3.3.2</ecNumber>
    </recommendedName>
    <alternativeName>
        <fullName evidence="11">Isopentenyl diphosphate:dimethylallyl diphosphate isomerase</fullName>
    </alternativeName>
    <alternativeName>
        <fullName evidence="11">Isopentenyl pyrophosphate isomerase</fullName>
    </alternativeName>
    <alternativeName>
        <fullName evidence="11">Type 2 isopentenyl diphosphate isomerase</fullName>
        <shortName evidence="11">IDI-2</shortName>
    </alternativeName>
</protein>
<name>A0A853EIS7_9ACTO</name>
<dbReference type="PANTHER" id="PTHR43665:SF1">
    <property type="entry name" value="ISOPENTENYL-DIPHOSPHATE DELTA-ISOMERASE"/>
    <property type="match status" value="1"/>
</dbReference>
<evidence type="ECO:0000256" key="1">
    <source>
        <dbReference type="ARBA" id="ARBA00001917"/>
    </source>
</evidence>
<dbReference type="NCBIfam" id="TIGR02151">
    <property type="entry name" value="IPP_isom_2"/>
    <property type="match status" value="1"/>
</dbReference>
<evidence type="ECO:0000256" key="11">
    <source>
        <dbReference type="HAMAP-Rule" id="MF_00354"/>
    </source>
</evidence>
<feature type="binding site" evidence="11">
    <location>
        <position position="136"/>
    </location>
    <ligand>
        <name>FMN</name>
        <dbReference type="ChEBI" id="CHEBI:58210"/>
    </ligand>
</feature>
<evidence type="ECO:0000256" key="2">
    <source>
        <dbReference type="ARBA" id="ARBA00022490"/>
    </source>
</evidence>
<keyword evidence="8 11" id="KW-0414">Isoprene biosynthesis</keyword>
<evidence type="ECO:0000313" key="14">
    <source>
        <dbReference type="EMBL" id="NYS68655.1"/>
    </source>
</evidence>
<comment type="subcellular location">
    <subcellularLocation>
        <location evidence="11">Cytoplasm</location>
    </subcellularLocation>
</comment>
<dbReference type="EMBL" id="JACBXV010000030">
    <property type="protein sequence ID" value="NYS68655.1"/>
    <property type="molecule type" value="Genomic_DNA"/>
</dbReference>
<keyword evidence="2 11" id="KW-0963">Cytoplasm</keyword>
<feature type="binding site" evidence="11">
    <location>
        <position position="165"/>
    </location>
    <ligand>
        <name>FMN</name>
        <dbReference type="ChEBI" id="CHEBI:58210"/>
    </ligand>
</feature>
<dbReference type="Pfam" id="PF01070">
    <property type="entry name" value="FMN_dh"/>
    <property type="match status" value="2"/>
</dbReference>
<sequence length="437" mass="45014">MSSRAPGPDRPREGSLPGAGRSAERGGEPGGGAPPGAPASQEAPVRAARKDEHVELALRLHGQDRPNAFDDLSFMHHALAGTATAEADTSTTVCGARWELPFYINAMTGGTPATTRINADLAAAAAESGVAIACGSQHIALSDPERAEGFRVIRRQAPRAFILANVGPALAPDQAVRAVEMLEADALQIHLNAAQEIVMPEGDRDFRDWPQQVAAIAEAVAVPVIVKEVGFGLSARTIAALARLGVAGADVAGSGGTDFIAIENERRPERGYSYLSGWGQSAVLCLLEALHGPSSPGVKAGSGGSGGTGSTVPGAVEGRVHLARTRGTGRATTAPRGLELLASGGVRHPLDVVRALALGARAVGASGHFLRTLTGGGPEALRRELDAWGEHLRSLMALLGADDVEALRRTDVLVTGRTAEQARLLGIDLGALARRSA</sequence>
<evidence type="ECO:0000256" key="4">
    <source>
        <dbReference type="ARBA" id="ARBA00022643"/>
    </source>
</evidence>
<evidence type="ECO:0000313" key="15">
    <source>
        <dbReference type="Proteomes" id="UP000572528"/>
    </source>
</evidence>
<dbReference type="GO" id="GO:0005737">
    <property type="term" value="C:cytoplasm"/>
    <property type="evidence" value="ECO:0007669"/>
    <property type="project" value="UniProtKB-SubCell"/>
</dbReference>
<keyword evidence="5 11" id="KW-0479">Metal-binding</keyword>
<evidence type="ECO:0000259" key="13">
    <source>
        <dbReference type="Pfam" id="PF01070"/>
    </source>
</evidence>
<feature type="binding site" evidence="11">
    <location>
        <position position="227"/>
    </location>
    <ligand>
        <name>FMN</name>
        <dbReference type="ChEBI" id="CHEBI:58210"/>
    </ligand>
</feature>
<dbReference type="GO" id="GO:0004452">
    <property type="term" value="F:isopentenyl-diphosphate delta-isomerase activity"/>
    <property type="evidence" value="ECO:0007669"/>
    <property type="project" value="UniProtKB-UniRule"/>
</dbReference>
<evidence type="ECO:0000256" key="10">
    <source>
        <dbReference type="ARBA" id="ARBA00025810"/>
    </source>
</evidence>
<dbReference type="HAMAP" id="MF_00354">
    <property type="entry name" value="Idi_2"/>
    <property type="match status" value="1"/>
</dbReference>
<dbReference type="InterPro" id="IPR011179">
    <property type="entry name" value="IPdP_isomerase"/>
</dbReference>
<feature type="binding site" evidence="11">
    <location>
        <position position="257"/>
    </location>
    <ligand>
        <name>FMN</name>
        <dbReference type="ChEBI" id="CHEBI:58210"/>
    </ligand>
</feature>
<dbReference type="GO" id="GO:0000287">
    <property type="term" value="F:magnesium ion binding"/>
    <property type="evidence" value="ECO:0007669"/>
    <property type="project" value="UniProtKB-UniRule"/>
</dbReference>
<accession>A0A853EIS7</accession>
<evidence type="ECO:0000256" key="9">
    <source>
        <dbReference type="ARBA" id="ARBA00023235"/>
    </source>
</evidence>
<evidence type="ECO:0000256" key="8">
    <source>
        <dbReference type="ARBA" id="ARBA00023229"/>
    </source>
</evidence>
<dbReference type="PANTHER" id="PTHR43665">
    <property type="entry name" value="ISOPENTENYL-DIPHOSPHATE DELTA-ISOMERASE"/>
    <property type="match status" value="1"/>
</dbReference>
<keyword evidence="7 11" id="KW-0521">NADP</keyword>
<dbReference type="CDD" id="cd02811">
    <property type="entry name" value="IDI-2_FMN"/>
    <property type="match status" value="1"/>
</dbReference>
<feature type="domain" description="FMN-dependent dehydrogenase" evidence="13">
    <location>
        <begin position="336"/>
        <end position="410"/>
    </location>
</feature>
<organism evidence="14 15">
    <name type="scientific">Actinomyces bowdenii</name>
    <dbReference type="NCBI Taxonomy" id="131109"/>
    <lineage>
        <taxon>Bacteria</taxon>
        <taxon>Bacillati</taxon>
        <taxon>Actinomycetota</taxon>
        <taxon>Actinomycetes</taxon>
        <taxon>Actinomycetales</taxon>
        <taxon>Actinomycetaceae</taxon>
        <taxon>Actinomyces</taxon>
    </lineage>
</organism>
<comment type="catalytic activity">
    <reaction evidence="11">
        <text>isopentenyl diphosphate = dimethylallyl diphosphate</text>
        <dbReference type="Rhea" id="RHEA:23284"/>
        <dbReference type="ChEBI" id="CHEBI:57623"/>
        <dbReference type="ChEBI" id="CHEBI:128769"/>
        <dbReference type="EC" id="5.3.3.2"/>
    </reaction>
</comment>
<proteinExistence type="inferred from homology"/>
<evidence type="ECO:0000256" key="12">
    <source>
        <dbReference type="SAM" id="MobiDB-lite"/>
    </source>
</evidence>
<dbReference type="GO" id="GO:0016491">
    <property type="term" value="F:oxidoreductase activity"/>
    <property type="evidence" value="ECO:0007669"/>
    <property type="project" value="InterPro"/>
</dbReference>
<feature type="domain" description="FMN-dependent dehydrogenase" evidence="13">
    <location>
        <begin position="67"/>
        <end position="137"/>
    </location>
</feature>
<dbReference type="InterPro" id="IPR013785">
    <property type="entry name" value="Aldolase_TIM"/>
</dbReference>
<comment type="cofactor">
    <cofactor evidence="11">
        <name>Mg(2+)</name>
        <dbReference type="ChEBI" id="CHEBI:18420"/>
    </cofactor>
</comment>
<keyword evidence="4 11" id="KW-0288">FMN</keyword>
<keyword evidence="3 11" id="KW-0285">Flavoprotein</keyword>
<dbReference type="GO" id="GO:0010181">
    <property type="term" value="F:FMN binding"/>
    <property type="evidence" value="ECO:0007669"/>
    <property type="project" value="UniProtKB-UniRule"/>
</dbReference>
<evidence type="ECO:0000256" key="7">
    <source>
        <dbReference type="ARBA" id="ARBA00022857"/>
    </source>
</evidence>
<dbReference type="GO" id="GO:0008299">
    <property type="term" value="P:isoprenoid biosynthetic process"/>
    <property type="evidence" value="ECO:0007669"/>
    <property type="project" value="UniProtKB-UniRule"/>
</dbReference>
<dbReference type="EC" id="5.3.3.2" evidence="11"/>
<dbReference type="AlphaFoldDB" id="A0A853EIS7"/>
<gene>
    <name evidence="11" type="primary">fni</name>
    <name evidence="14" type="ORF">HZZ05_03835</name>
</gene>
<comment type="caution">
    <text evidence="14">The sequence shown here is derived from an EMBL/GenBank/DDBJ whole genome shotgun (WGS) entry which is preliminary data.</text>
</comment>
<evidence type="ECO:0000256" key="5">
    <source>
        <dbReference type="ARBA" id="ARBA00022723"/>
    </source>
</evidence>
<comment type="subunit">
    <text evidence="10 11">Homooctamer. Dimer of tetramers.</text>
</comment>
<evidence type="ECO:0000256" key="3">
    <source>
        <dbReference type="ARBA" id="ARBA00022630"/>
    </source>
</evidence>
<keyword evidence="9 11" id="KW-0413">Isomerase</keyword>
<feature type="binding site" evidence="11">
    <location>
        <begin position="106"/>
        <end position="108"/>
    </location>
    <ligand>
        <name>FMN</name>
        <dbReference type="ChEBI" id="CHEBI:58210"/>
    </ligand>
</feature>
<feature type="region of interest" description="Disordered" evidence="12">
    <location>
        <begin position="1"/>
        <end position="50"/>
    </location>
</feature>
<reference evidence="14 15" key="1">
    <citation type="submission" date="2020-07" db="EMBL/GenBank/DDBJ databases">
        <title>MOT database genomes.</title>
        <authorList>
            <person name="Joseph S."/>
            <person name="Aduse-Opoku J."/>
            <person name="Hashim A."/>
            <person name="Wade W."/>
            <person name="Curtis M."/>
        </authorList>
    </citation>
    <scope>NUCLEOTIDE SEQUENCE [LARGE SCALE GENOMIC DNA]</scope>
    <source>
        <strain evidence="14 15">WMus004</strain>
    </source>
</reference>
<keyword evidence="6 11" id="KW-0460">Magnesium</keyword>
<comment type="function">
    <text evidence="11">Involved in the biosynthesis of isoprenoids. Catalyzes the 1,3-allylic rearrangement of the homoallylic substrate isopentenyl (IPP) to its allylic isomer, dimethylallyl diphosphate (DMAPP).</text>
</comment>
<dbReference type="Proteomes" id="UP000572528">
    <property type="component" value="Unassembled WGS sequence"/>
</dbReference>
<feature type="binding site" evidence="11">
    <location>
        <begin position="49"/>
        <end position="50"/>
    </location>
    <ligand>
        <name>substrate</name>
    </ligand>
</feature>
<dbReference type="Gene3D" id="3.20.20.70">
    <property type="entry name" value="Aldolase class I"/>
    <property type="match status" value="1"/>
</dbReference>
<comment type="similarity">
    <text evidence="11">Belongs to the IPP isomerase type 2 family.</text>
</comment>
<dbReference type="GO" id="GO:0070402">
    <property type="term" value="F:NADPH binding"/>
    <property type="evidence" value="ECO:0007669"/>
    <property type="project" value="UniProtKB-UniRule"/>
</dbReference>
<evidence type="ECO:0000256" key="6">
    <source>
        <dbReference type="ARBA" id="ARBA00022842"/>
    </source>
</evidence>
<dbReference type="SUPFAM" id="SSF51395">
    <property type="entry name" value="FMN-linked oxidoreductases"/>
    <property type="match status" value="1"/>
</dbReference>
<feature type="binding site" evidence="11">
    <location>
        <position position="196"/>
    </location>
    <ligand>
        <name>Mg(2+)</name>
        <dbReference type="ChEBI" id="CHEBI:18420"/>
    </ligand>
</feature>